<evidence type="ECO:0000313" key="5">
    <source>
        <dbReference type="EMBL" id="ADL19695.1"/>
    </source>
</evidence>
<evidence type="ECO:0000313" key="6">
    <source>
        <dbReference type="Proteomes" id="UP000000346"/>
    </source>
</evidence>
<dbReference type="Gene3D" id="3.40.50.1220">
    <property type="entry name" value="TPP-binding domain"/>
    <property type="match status" value="1"/>
</dbReference>
<keyword evidence="3" id="KW-0285">Flavoprotein</keyword>
<dbReference type="InterPro" id="IPR014730">
    <property type="entry name" value="ETF_a/b_N"/>
</dbReference>
<accession>D9Q307</accession>
<dbReference type="GO" id="GO:0050660">
    <property type="term" value="F:flavin adenine dinucleotide binding"/>
    <property type="evidence" value="ECO:0007669"/>
    <property type="project" value="InterPro"/>
</dbReference>
<evidence type="ECO:0000259" key="4">
    <source>
        <dbReference type="SMART" id="SM00893"/>
    </source>
</evidence>
<evidence type="ECO:0000256" key="1">
    <source>
        <dbReference type="ARBA" id="ARBA00005817"/>
    </source>
</evidence>
<dbReference type="InterPro" id="IPR001308">
    <property type="entry name" value="ETF_a/FixB"/>
</dbReference>
<evidence type="ECO:0000256" key="3">
    <source>
        <dbReference type="ARBA" id="ARBA00022630"/>
    </source>
</evidence>
<dbReference type="PANTHER" id="PTHR43153:SF11">
    <property type="entry name" value="ELECTRON TRANSFER FLAVOPROTEIN, SUBUNIT ALPHA (ETFA)"/>
    <property type="match status" value="1"/>
</dbReference>
<gene>
    <name evidence="5" type="ordered locus">ASAC_1290</name>
</gene>
<organism evidence="5 6">
    <name type="scientific">Acidilobus saccharovorans (strain DSM 16705 / JCM 18335 / VKM B-2471 / 345-15)</name>
    <dbReference type="NCBI Taxonomy" id="666510"/>
    <lineage>
        <taxon>Archaea</taxon>
        <taxon>Thermoproteota</taxon>
        <taxon>Thermoprotei</taxon>
        <taxon>Acidilobales</taxon>
        <taxon>Acidilobaceae</taxon>
        <taxon>Acidilobus</taxon>
    </lineage>
</organism>
<dbReference type="Pfam" id="PF00766">
    <property type="entry name" value="ETF_alpha"/>
    <property type="match status" value="1"/>
</dbReference>
<comment type="similarity">
    <text evidence="1">Belongs to the ETF alpha-subunit/FixB family.</text>
</comment>
<proteinExistence type="inferred from homology"/>
<dbReference type="Pfam" id="PF01012">
    <property type="entry name" value="ETF"/>
    <property type="match status" value="1"/>
</dbReference>
<dbReference type="FunFam" id="3.40.50.1220:FF:000004">
    <property type="entry name" value="Electron transfer flavoprotein"/>
    <property type="match status" value="1"/>
</dbReference>
<name>D9Q307_ACIS3</name>
<dbReference type="PIRSF" id="PIRSF000089">
    <property type="entry name" value="Electra_flavoP_a"/>
    <property type="match status" value="1"/>
</dbReference>
<dbReference type="GO" id="GO:0009055">
    <property type="term" value="F:electron transfer activity"/>
    <property type="evidence" value="ECO:0007669"/>
    <property type="project" value="InterPro"/>
</dbReference>
<dbReference type="EMBL" id="CP001742">
    <property type="protein sequence ID" value="ADL19695.1"/>
    <property type="molecule type" value="Genomic_DNA"/>
</dbReference>
<dbReference type="InterPro" id="IPR014729">
    <property type="entry name" value="Rossmann-like_a/b/a_fold"/>
</dbReference>
<protein>
    <submittedName>
        <fullName evidence="5">Electron transfer flavoprotein alpha-subunit</fullName>
    </submittedName>
</protein>
<feature type="domain" description="Electron transfer flavoprotein alpha/beta-subunit N-terminal" evidence="4">
    <location>
        <begin position="7"/>
        <end position="171"/>
    </location>
</feature>
<dbReference type="HOGENOM" id="CLU_034178_0_1_2"/>
<dbReference type="InterPro" id="IPR029035">
    <property type="entry name" value="DHS-like_NAD/FAD-binding_dom"/>
</dbReference>
<dbReference type="FunCoup" id="D9Q307">
    <property type="interactions" value="58"/>
</dbReference>
<dbReference type="SUPFAM" id="SSF52467">
    <property type="entry name" value="DHS-like NAD/FAD-binding domain"/>
    <property type="match status" value="1"/>
</dbReference>
<dbReference type="InterPro" id="IPR014731">
    <property type="entry name" value="ETF_asu_C"/>
</dbReference>
<dbReference type="InParanoid" id="D9Q307"/>
<dbReference type="SUPFAM" id="SSF52402">
    <property type="entry name" value="Adenine nucleotide alpha hydrolases-like"/>
    <property type="match status" value="1"/>
</dbReference>
<dbReference type="Gene3D" id="3.40.50.620">
    <property type="entry name" value="HUPs"/>
    <property type="match status" value="1"/>
</dbReference>
<dbReference type="Proteomes" id="UP000000346">
    <property type="component" value="Chromosome"/>
</dbReference>
<reference evidence="5 6" key="1">
    <citation type="journal article" date="2010" name="Appl. Environ. Microbiol.">
        <title>The genome sequence of the crenarchaeon Acidilobus saccharovorans supports a new order, Acidilobales, and suggests an important ecological role in terrestrial acidic hot springs.</title>
        <authorList>
            <person name="Mardanov A.V."/>
            <person name="Svetlitchnyi V.A."/>
            <person name="Beletsky A.V."/>
            <person name="Prokofeva M.I."/>
            <person name="Bonch-Osmolovskaya E.A."/>
            <person name="Ravin N.V."/>
            <person name="Skryabin K.G."/>
        </authorList>
    </citation>
    <scope>NUCLEOTIDE SEQUENCE [LARGE SCALE GENOMIC DNA]</scope>
    <source>
        <strain evidence="6">DSM 16705 / JCM 18335 / VKM B-2471 / 345-15</strain>
    </source>
</reference>
<dbReference type="PANTHER" id="PTHR43153">
    <property type="entry name" value="ELECTRON TRANSFER FLAVOPROTEIN ALPHA"/>
    <property type="match status" value="1"/>
</dbReference>
<sequence>MMAMASSLVVGGSEDDIAEALTIARQLGSVHIVAYGNVNAASLAEYGHIVYHIAQDDPESIFKAVKEIYDQVKPSLVVALTSKNLKDALSRLAGLYDLPMATEVFNVKLSGDQVSYTRGFLSGRALEDDVVPLPAVLLLAARKTPKAQKSQSKGDVKELTVTPSIKVVERRPKERGGVNIEAAEIIVSVGRGFRSKDDLKLAFDLAEVLNAQIGCSRPVAADLKWLSEDHWVGLSGHKVAPKLYMAIGISGAPQHLAGITDAKLVVAINNDKSAPIFKNCDYGVVADLYQFVPVLTKRLRERLHK</sequence>
<dbReference type="eggNOG" id="arCOG00447">
    <property type="taxonomic scope" value="Archaea"/>
</dbReference>
<dbReference type="GO" id="GO:0033539">
    <property type="term" value="P:fatty acid beta-oxidation using acyl-CoA dehydrogenase"/>
    <property type="evidence" value="ECO:0007669"/>
    <property type="project" value="TreeGrafter"/>
</dbReference>
<dbReference type="SMART" id="SM00893">
    <property type="entry name" value="ETF"/>
    <property type="match status" value="1"/>
</dbReference>
<dbReference type="STRING" id="666510.ASAC_1290"/>
<dbReference type="KEGG" id="asc:ASAC_1290"/>
<dbReference type="AlphaFoldDB" id="D9Q307"/>
<keyword evidence="6" id="KW-1185">Reference proteome</keyword>
<evidence type="ECO:0000256" key="2">
    <source>
        <dbReference type="ARBA" id="ARBA00022448"/>
    </source>
</evidence>
<keyword evidence="2" id="KW-0813">Transport</keyword>